<dbReference type="SUPFAM" id="SSF51735">
    <property type="entry name" value="NAD(P)-binding Rossmann-fold domains"/>
    <property type="match status" value="1"/>
</dbReference>
<dbReference type="InterPro" id="IPR020904">
    <property type="entry name" value="Sc_DH/Rdtase_CS"/>
</dbReference>
<sequence length="256" mass="26475">MTDTIFSVKGRVALVSGASSGLGEHIAEMLASHGVSVICAARRTELLDSLAERIVAKGGKALAVAMDVTDRASVKAGYDLAEQAFGTPDIIVCNAGATGAQPFLEMQESMWDNVLTVNIKGVFNLAQEGAQRMVAAGKSGNIINISSICAVSSFKGLTHYSASKAAVNQLTSVMGHELAEHDIRVNALAPGFLYTDMVADYYETPAGQADLANLPLGRAGSLSELDGAILLLASQAASYMSGSVVTADAAHSIRLG</sequence>
<evidence type="ECO:0000313" key="4">
    <source>
        <dbReference type="EMBL" id="UVW34655.1"/>
    </source>
</evidence>
<keyword evidence="2" id="KW-0560">Oxidoreductase</keyword>
<keyword evidence="5" id="KW-1185">Reference proteome</keyword>
<dbReference type="EMBL" id="CP103416">
    <property type="protein sequence ID" value="UVW34655.1"/>
    <property type="molecule type" value="Genomic_DNA"/>
</dbReference>
<name>A0ABY5TLM5_9GAMM</name>
<dbReference type="CDD" id="cd05233">
    <property type="entry name" value="SDR_c"/>
    <property type="match status" value="1"/>
</dbReference>
<dbReference type="PRINTS" id="PR00081">
    <property type="entry name" value="GDHRDH"/>
</dbReference>
<gene>
    <name evidence="4" type="ORF">NYF23_11635</name>
</gene>
<dbReference type="InterPro" id="IPR002347">
    <property type="entry name" value="SDR_fam"/>
</dbReference>
<dbReference type="PROSITE" id="PS00061">
    <property type="entry name" value="ADH_SHORT"/>
    <property type="match status" value="1"/>
</dbReference>
<dbReference type="Pfam" id="PF00106">
    <property type="entry name" value="adh_short"/>
    <property type="match status" value="1"/>
</dbReference>
<reference evidence="4" key="1">
    <citation type="submission" date="2022-08" db="EMBL/GenBank/DDBJ databases">
        <title>Catabolic pathway analysis in culturable SAR92 clade bacteria reveals their overlooked roles in DMSP degradation in coastal seas.</title>
        <authorList>
            <person name="He X."/>
            <person name="Zhang X."/>
            <person name="Zhang Y."/>
        </authorList>
    </citation>
    <scope>NUCLEOTIDE SEQUENCE</scope>
    <source>
        <strain evidence="4">H455</strain>
    </source>
</reference>
<protein>
    <submittedName>
        <fullName evidence="4">SDR family oxidoreductase</fullName>
    </submittedName>
</protein>
<dbReference type="InterPro" id="IPR036291">
    <property type="entry name" value="NAD(P)-bd_dom_sf"/>
</dbReference>
<comment type="similarity">
    <text evidence="1 3">Belongs to the short-chain dehydrogenases/reductases (SDR) family.</text>
</comment>
<evidence type="ECO:0000313" key="5">
    <source>
        <dbReference type="Proteomes" id="UP001059934"/>
    </source>
</evidence>
<proteinExistence type="inferred from homology"/>
<evidence type="ECO:0000256" key="1">
    <source>
        <dbReference type="ARBA" id="ARBA00006484"/>
    </source>
</evidence>
<dbReference type="Gene3D" id="3.40.50.720">
    <property type="entry name" value="NAD(P)-binding Rossmann-like Domain"/>
    <property type="match status" value="1"/>
</dbReference>
<dbReference type="PANTHER" id="PTHR42760">
    <property type="entry name" value="SHORT-CHAIN DEHYDROGENASES/REDUCTASES FAMILY MEMBER"/>
    <property type="match status" value="1"/>
</dbReference>
<dbReference type="PANTHER" id="PTHR42760:SF133">
    <property type="entry name" value="3-OXOACYL-[ACYL-CARRIER-PROTEIN] REDUCTASE"/>
    <property type="match status" value="1"/>
</dbReference>
<dbReference type="Proteomes" id="UP001059934">
    <property type="component" value="Chromosome"/>
</dbReference>
<evidence type="ECO:0000256" key="3">
    <source>
        <dbReference type="RuleBase" id="RU000363"/>
    </source>
</evidence>
<evidence type="ECO:0000256" key="2">
    <source>
        <dbReference type="ARBA" id="ARBA00023002"/>
    </source>
</evidence>
<accession>A0ABY5TLM5</accession>
<organism evidence="4 5">
    <name type="scientific">SAR92 clade bacterium H455</name>
    <dbReference type="NCBI Taxonomy" id="2974818"/>
    <lineage>
        <taxon>Bacteria</taxon>
        <taxon>Pseudomonadati</taxon>
        <taxon>Pseudomonadota</taxon>
        <taxon>Gammaproteobacteria</taxon>
        <taxon>Cellvibrionales</taxon>
        <taxon>Porticoccaceae</taxon>
        <taxon>SAR92 clade</taxon>
    </lineage>
</organism>
<dbReference type="PRINTS" id="PR00080">
    <property type="entry name" value="SDRFAMILY"/>
</dbReference>